<gene>
    <name evidence="3" type="ORF">ACFONA_06805</name>
</gene>
<name>A0ABV7SSV3_9SPHN</name>
<feature type="transmembrane region" description="Helical" evidence="2">
    <location>
        <begin position="49"/>
        <end position="67"/>
    </location>
</feature>
<dbReference type="Proteomes" id="UP001595713">
    <property type="component" value="Unassembled WGS sequence"/>
</dbReference>
<evidence type="ECO:0000256" key="1">
    <source>
        <dbReference type="SAM" id="MobiDB-lite"/>
    </source>
</evidence>
<keyword evidence="2" id="KW-1133">Transmembrane helix</keyword>
<evidence type="ECO:0000256" key="2">
    <source>
        <dbReference type="SAM" id="Phobius"/>
    </source>
</evidence>
<accession>A0ABV7SSV3</accession>
<sequence length="95" mass="10663">MATKSPARPRSVAGRHRPVYHEVQPGGTSRGNAPREAVVRGESAGLGRGAWLCLALITLLLVDTFWWNGYYVRHFWLALDQNSMASRAWADNLWN</sequence>
<feature type="region of interest" description="Disordered" evidence="1">
    <location>
        <begin position="1"/>
        <end position="35"/>
    </location>
</feature>
<dbReference type="EMBL" id="JBHRXP010000002">
    <property type="protein sequence ID" value="MFC3579875.1"/>
    <property type="molecule type" value="Genomic_DNA"/>
</dbReference>
<proteinExistence type="predicted"/>
<protein>
    <submittedName>
        <fullName evidence="3">Uncharacterized protein</fullName>
    </submittedName>
</protein>
<keyword evidence="2" id="KW-0812">Transmembrane</keyword>
<reference evidence="4" key="1">
    <citation type="journal article" date="2019" name="Int. J. Syst. Evol. Microbiol.">
        <title>The Global Catalogue of Microorganisms (GCM) 10K type strain sequencing project: providing services to taxonomists for standard genome sequencing and annotation.</title>
        <authorList>
            <consortium name="The Broad Institute Genomics Platform"/>
            <consortium name="The Broad Institute Genome Sequencing Center for Infectious Disease"/>
            <person name="Wu L."/>
            <person name="Ma J."/>
        </authorList>
    </citation>
    <scope>NUCLEOTIDE SEQUENCE [LARGE SCALE GENOMIC DNA]</scope>
    <source>
        <strain evidence="4">KCTC 42739</strain>
    </source>
</reference>
<dbReference type="RefSeq" id="WP_261293242.1">
    <property type="nucleotide sequence ID" value="NZ_JANQBK010000003.1"/>
</dbReference>
<organism evidence="3 4">
    <name type="scientific">Sphingomonas hylomeconis</name>
    <dbReference type="NCBI Taxonomy" id="1395958"/>
    <lineage>
        <taxon>Bacteria</taxon>
        <taxon>Pseudomonadati</taxon>
        <taxon>Pseudomonadota</taxon>
        <taxon>Alphaproteobacteria</taxon>
        <taxon>Sphingomonadales</taxon>
        <taxon>Sphingomonadaceae</taxon>
        <taxon>Sphingomonas</taxon>
    </lineage>
</organism>
<evidence type="ECO:0000313" key="4">
    <source>
        <dbReference type="Proteomes" id="UP001595713"/>
    </source>
</evidence>
<keyword evidence="2" id="KW-0472">Membrane</keyword>
<keyword evidence="4" id="KW-1185">Reference proteome</keyword>
<comment type="caution">
    <text evidence="3">The sequence shown here is derived from an EMBL/GenBank/DDBJ whole genome shotgun (WGS) entry which is preliminary data.</text>
</comment>
<evidence type="ECO:0000313" key="3">
    <source>
        <dbReference type="EMBL" id="MFC3579875.1"/>
    </source>
</evidence>